<evidence type="ECO:0000313" key="10">
    <source>
        <dbReference type="RefSeq" id="XP_025778716.1"/>
    </source>
</evidence>
<dbReference type="CTD" id="8694"/>
<feature type="transmembrane region" description="Helical" evidence="8">
    <location>
        <begin position="196"/>
        <end position="214"/>
    </location>
</feature>
<evidence type="ECO:0000256" key="2">
    <source>
        <dbReference type="ARBA" id="ARBA00005189"/>
    </source>
</evidence>
<feature type="transmembrane region" description="Helical" evidence="8">
    <location>
        <begin position="130"/>
        <end position="149"/>
    </location>
</feature>
<proteinExistence type="predicted"/>
<dbReference type="PANTHER" id="PTHR10408">
    <property type="entry name" value="STEROL O-ACYLTRANSFERASE"/>
    <property type="match status" value="1"/>
</dbReference>
<sequence>MGDRGGAGGSRRRRTGSRPSSQGGGGPTVAEEEVRDVGAGGDAPAPTPAPDKGEDGDSDVGSGHWDLRCHRLQDSLFSSDSGFSNYRGILNWCVVMLILSNARLFLENLIKYGILVDPIQVVSLFLKDPYSWPALCLVIVANVFAVAAFQVEKRLAVYLVSIPLHMFRLWAFTGMMAQIPLAWIVSRFFQGNYGNAAVWLTLIIGQPVAVLMYVHDYYVLNYEAPVVGA</sequence>
<evidence type="ECO:0000256" key="5">
    <source>
        <dbReference type="ARBA" id="ARBA00022824"/>
    </source>
</evidence>
<protein>
    <recommendedName>
        <fullName evidence="3">diacylglycerol O-acyltransferase</fullName>
        <ecNumber evidence="3">2.3.1.20</ecNumber>
    </recommendedName>
</protein>
<keyword evidence="6" id="KW-0012">Acyltransferase</keyword>
<keyword evidence="5" id="KW-0256">Endoplasmic reticulum</keyword>
<gene>
    <name evidence="10" type="primary">DGAT1</name>
</gene>
<name>A0A6P6HTE6_PUMCO</name>
<dbReference type="GO" id="GO:0019432">
    <property type="term" value="P:triglyceride biosynthetic process"/>
    <property type="evidence" value="ECO:0007669"/>
    <property type="project" value="TreeGrafter"/>
</dbReference>
<dbReference type="GeneID" id="112859667"/>
<evidence type="ECO:0000256" key="4">
    <source>
        <dbReference type="ARBA" id="ARBA00022679"/>
    </source>
</evidence>
<dbReference type="InterPro" id="IPR014371">
    <property type="entry name" value="Oat_ACAT_DAG_ARE"/>
</dbReference>
<reference evidence="10" key="1">
    <citation type="submission" date="2025-08" db="UniProtKB">
        <authorList>
            <consortium name="RefSeq"/>
        </authorList>
    </citation>
    <scope>IDENTIFICATION</scope>
    <source>
        <tissue evidence="10">Blood</tissue>
    </source>
</reference>
<comment type="pathway">
    <text evidence="2">Lipid metabolism.</text>
</comment>
<evidence type="ECO:0000313" key="9">
    <source>
        <dbReference type="Proteomes" id="UP000515131"/>
    </source>
</evidence>
<dbReference type="GO" id="GO:0005789">
    <property type="term" value="C:endoplasmic reticulum membrane"/>
    <property type="evidence" value="ECO:0007669"/>
    <property type="project" value="UniProtKB-SubCell"/>
</dbReference>
<evidence type="ECO:0000256" key="8">
    <source>
        <dbReference type="SAM" id="Phobius"/>
    </source>
</evidence>
<dbReference type="RefSeq" id="XP_025778716.1">
    <property type="nucleotide sequence ID" value="XM_025922931.1"/>
</dbReference>
<dbReference type="GO" id="GO:0004144">
    <property type="term" value="F:diacylglycerol O-acyltransferase activity"/>
    <property type="evidence" value="ECO:0007669"/>
    <property type="project" value="UniProtKB-EC"/>
</dbReference>
<evidence type="ECO:0000256" key="7">
    <source>
        <dbReference type="SAM" id="MobiDB-lite"/>
    </source>
</evidence>
<dbReference type="AlphaFoldDB" id="A0A6P6HTE6"/>
<organism evidence="9 10">
    <name type="scientific">Puma concolor</name>
    <name type="common">Mountain lion</name>
    <name type="synonym">Felis concolor</name>
    <dbReference type="NCBI Taxonomy" id="9696"/>
    <lineage>
        <taxon>Eukaryota</taxon>
        <taxon>Metazoa</taxon>
        <taxon>Chordata</taxon>
        <taxon>Craniata</taxon>
        <taxon>Vertebrata</taxon>
        <taxon>Euteleostomi</taxon>
        <taxon>Mammalia</taxon>
        <taxon>Eutheria</taxon>
        <taxon>Laurasiatheria</taxon>
        <taxon>Carnivora</taxon>
        <taxon>Feliformia</taxon>
        <taxon>Felidae</taxon>
        <taxon>Felinae</taxon>
        <taxon>Puma</taxon>
    </lineage>
</organism>
<keyword evidence="9" id="KW-1185">Reference proteome</keyword>
<evidence type="ECO:0000256" key="1">
    <source>
        <dbReference type="ARBA" id="ARBA00004477"/>
    </source>
</evidence>
<dbReference type="KEGG" id="pcoo:112859667"/>
<accession>A0A6P6HTE6</accession>
<dbReference type="EC" id="2.3.1.20" evidence="3"/>
<comment type="subcellular location">
    <subcellularLocation>
        <location evidence="1">Endoplasmic reticulum membrane</location>
        <topology evidence="1">Multi-pass membrane protein</topology>
    </subcellularLocation>
</comment>
<dbReference type="PANTHER" id="PTHR10408:SF7">
    <property type="entry name" value="DIACYLGLYCEROL O-ACYLTRANSFERASE 1"/>
    <property type="match status" value="1"/>
</dbReference>
<dbReference type="Proteomes" id="UP000515131">
    <property type="component" value="Unplaced"/>
</dbReference>
<keyword evidence="4" id="KW-0808">Transferase</keyword>
<keyword evidence="8" id="KW-0812">Transmembrane</keyword>
<keyword evidence="8" id="KW-0472">Membrane</keyword>
<evidence type="ECO:0000256" key="6">
    <source>
        <dbReference type="ARBA" id="ARBA00023315"/>
    </source>
</evidence>
<feature type="transmembrane region" description="Helical" evidence="8">
    <location>
        <begin position="169"/>
        <end position="190"/>
    </location>
</feature>
<evidence type="ECO:0000256" key="3">
    <source>
        <dbReference type="ARBA" id="ARBA00013244"/>
    </source>
</evidence>
<keyword evidence="8" id="KW-1133">Transmembrane helix</keyword>
<feature type="region of interest" description="Disordered" evidence="7">
    <location>
        <begin position="1"/>
        <end position="60"/>
    </location>
</feature>